<feature type="compositionally biased region" description="Polar residues" evidence="1">
    <location>
        <begin position="107"/>
        <end position="116"/>
    </location>
</feature>
<protein>
    <recommendedName>
        <fullName evidence="4">Integrase</fullName>
    </recommendedName>
</protein>
<gene>
    <name evidence="2" type="ORF">GCM10022200_05580</name>
</gene>
<dbReference type="RefSeq" id="WP_344736334.1">
    <property type="nucleotide sequence ID" value="NZ_BAAAYU010000001.1"/>
</dbReference>
<evidence type="ECO:0000313" key="3">
    <source>
        <dbReference type="Proteomes" id="UP001501697"/>
    </source>
</evidence>
<dbReference type="Proteomes" id="UP001501697">
    <property type="component" value="Unassembled WGS sequence"/>
</dbReference>
<reference evidence="3" key="1">
    <citation type="journal article" date="2019" name="Int. J. Syst. Evol. Microbiol.">
        <title>The Global Catalogue of Microorganisms (GCM) 10K type strain sequencing project: providing services to taxonomists for standard genome sequencing and annotation.</title>
        <authorList>
            <consortium name="The Broad Institute Genomics Platform"/>
            <consortium name="The Broad Institute Genome Sequencing Center for Infectious Disease"/>
            <person name="Wu L."/>
            <person name="Ma J."/>
        </authorList>
    </citation>
    <scope>NUCLEOTIDE SEQUENCE [LARGE SCALE GENOMIC DNA]</scope>
    <source>
        <strain evidence="3">JCM 16544</strain>
    </source>
</reference>
<accession>A0ABP7A703</accession>
<keyword evidence="3" id="KW-1185">Reference proteome</keyword>
<comment type="caution">
    <text evidence="2">The sequence shown here is derived from an EMBL/GenBank/DDBJ whole genome shotgun (WGS) entry which is preliminary data.</text>
</comment>
<evidence type="ECO:0000256" key="1">
    <source>
        <dbReference type="SAM" id="MobiDB-lite"/>
    </source>
</evidence>
<evidence type="ECO:0008006" key="4">
    <source>
        <dbReference type="Google" id="ProtNLM"/>
    </source>
</evidence>
<sequence length="124" mass="13557">MSLANFATTGMVATHHANAAVRAVEPAEIWNRHILGHDTPSTFTAAYTAAERGTDWGTVERMIIAAHQASPSTPIREQLTFRNDDKTACRTQGTFYPAGEARDGGQRPTQPLTSNLEEVRSYGR</sequence>
<feature type="region of interest" description="Disordered" evidence="1">
    <location>
        <begin position="88"/>
        <end position="124"/>
    </location>
</feature>
<evidence type="ECO:0000313" key="2">
    <source>
        <dbReference type="EMBL" id="GAA3626110.1"/>
    </source>
</evidence>
<dbReference type="EMBL" id="BAAAYU010000001">
    <property type="protein sequence ID" value="GAA3626110.1"/>
    <property type="molecule type" value="Genomic_DNA"/>
</dbReference>
<proteinExistence type="predicted"/>
<name>A0ABP7A703_9MICO</name>
<organism evidence="2 3">
    <name type="scientific">Microbacterium awajiense</name>
    <dbReference type="NCBI Taxonomy" id="415214"/>
    <lineage>
        <taxon>Bacteria</taxon>
        <taxon>Bacillati</taxon>
        <taxon>Actinomycetota</taxon>
        <taxon>Actinomycetes</taxon>
        <taxon>Micrococcales</taxon>
        <taxon>Microbacteriaceae</taxon>
        <taxon>Microbacterium</taxon>
    </lineage>
</organism>